<comment type="subcellular location">
    <subcellularLocation>
        <location evidence="1">Cytoplasm</location>
    </subcellularLocation>
</comment>
<feature type="domain" description="SAM" evidence="7">
    <location>
        <begin position="247"/>
        <end position="311"/>
    </location>
</feature>
<dbReference type="PANTHER" id="PTHR22998">
    <property type="entry name" value="SARM1"/>
    <property type="match status" value="1"/>
</dbReference>
<dbReference type="EMBL" id="GL433835">
    <property type="protein sequence ID" value="EFN59716.1"/>
    <property type="molecule type" value="Genomic_DNA"/>
</dbReference>
<dbReference type="SUPFAM" id="SSF47769">
    <property type="entry name" value="SAM/Pointed domain"/>
    <property type="match status" value="1"/>
</dbReference>
<evidence type="ECO:0000313" key="9">
    <source>
        <dbReference type="Proteomes" id="UP000008141"/>
    </source>
</evidence>
<evidence type="ECO:0000256" key="1">
    <source>
        <dbReference type="ARBA" id="ARBA00004496"/>
    </source>
</evidence>
<feature type="compositionally biased region" description="Low complexity" evidence="6">
    <location>
        <begin position="117"/>
        <end position="200"/>
    </location>
</feature>
<feature type="compositionally biased region" description="Low complexity" evidence="6">
    <location>
        <begin position="319"/>
        <end position="330"/>
    </location>
</feature>
<dbReference type="OrthoDB" id="512447at2759"/>
<reference evidence="8 9" key="1">
    <citation type="journal article" date="2010" name="Plant Cell">
        <title>The Chlorella variabilis NC64A genome reveals adaptation to photosymbiosis, coevolution with viruses, and cryptic sex.</title>
        <authorList>
            <person name="Blanc G."/>
            <person name="Duncan G."/>
            <person name="Agarkova I."/>
            <person name="Borodovsky M."/>
            <person name="Gurnon J."/>
            <person name="Kuo A."/>
            <person name="Lindquist E."/>
            <person name="Lucas S."/>
            <person name="Pangilinan J."/>
            <person name="Polle J."/>
            <person name="Salamov A."/>
            <person name="Terry A."/>
            <person name="Yamada T."/>
            <person name="Dunigan D.D."/>
            <person name="Grigoriev I.V."/>
            <person name="Claverie J.M."/>
            <person name="Van Etten J.L."/>
        </authorList>
    </citation>
    <scope>NUCLEOTIDE SEQUENCE [LARGE SCALE GENOMIC DNA]</scope>
    <source>
        <strain evidence="8 9">NC64A</strain>
    </source>
</reference>
<organism evidence="9">
    <name type="scientific">Chlorella variabilis</name>
    <name type="common">Green alga</name>
    <dbReference type="NCBI Taxonomy" id="554065"/>
    <lineage>
        <taxon>Eukaryota</taxon>
        <taxon>Viridiplantae</taxon>
        <taxon>Chlorophyta</taxon>
        <taxon>core chlorophytes</taxon>
        <taxon>Trebouxiophyceae</taxon>
        <taxon>Chlorellales</taxon>
        <taxon>Chlorellaceae</taxon>
        <taxon>Chlorella clade</taxon>
        <taxon>Chlorella</taxon>
    </lineage>
</organism>
<dbReference type="Gene3D" id="1.10.150.50">
    <property type="entry name" value="Transcription Factor, Ets-1"/>
    <property type="match status" value="1"/>
</dbReference>
<feature type="region of interest" description="Disordered" evidence="6">
    <location>
        <begin position="825"/>
        <end position="860"/>
    </location>
</feature>
<feature type="coiled-coil region" evidence="5">
    <location>
        <begin position="358"/>
        <end position="406"/>
    </location>
</feature>
<dbReference type="RefSeq" id="XP_005851818.1">
    <property type="nucleotide sequence ID" value="XM_005851756.1"/>
</dbReference>
<keyword evidence="3" id="KW-0677">Repeat</keyword>
<dbReference type="InterPro" id="IPR013761">
    <property type="entry name" value="SAM/pointed_sf"/>
</dbReference>
<dbReference type="SMART" id="SM00454">
    <property type="entry name" value="SAM"/>
    <property type="match status" value="1"/>
</dbReference>
<dbReference type="eggNOG" id="ENOG502R2UK">
    <property type="taxonomic scope" value="Eukaryota"/>
</dbReference>
<evidence type="ECO:0000256" key="6">
    <source>
        <dbReference type="SAM" id="MobiDB-lite"/>
    </source>
</evidence>
<dbReference type="PROSITE" id="PS50105">
    <property type="entry name" value="SAM_DOMAIN"/>
    <property type="match status" value="1"/>
</dbReference>
<dbReference type="PANTHER" id="PTHR22998:SF1">
    <property type="entry name" value="NAD(+) HYDROLASE SARM1"/>
    <property type="match status" value="1"/>
</dbReference>
<dbReference type="GO" id="GO:0035591">
    <property type="term" value="F:signaling adaptor activity"/>
    <property type="evidence" value="ECO:0007669"/>
    <property type="project" value="InterPro"/>
</dbReference>
<dbReference type="InterPro" id="IPR039184">
    <property type="entry name" value="SARM1"/>
</dbReference>
<dbReference type="GO" id="GO:0048678">
    <property type="term" value="P:response to axon injury"/>
    <property type="evidence" value="ECO:0007669"/>
    <property type="project" value="InterPro"/>
</dbReference>
<dbReference type="InterPro" id="IPR001660">
    <property type="entry name" value="SAM"/>
</dbReference>
<feature type="region of interest" description="Disordered" evidence="6">
    <location>
        <begin position="98"/>
        <end position="225"/>
    </location>
</feature>
<dbReference type="GeneID" id="17359607"/>
<protein>
    <recommendedName>
        <fullName evidence="7">SAM domain-containing protein</fullName>
    </recommendedName>
</protein>
<feature type="region of interest" description="Disordered" evidence="6">
    <location>
        <begin position="716"/>
        <end position="740"/>
    </location>
</feature>
<evidence type="ECO:0000256" key="2">
    <source>
        <dbReference type="ARBA" id="ARBA00022490"/>
    </source>
</evidence>
<keyword evidence="5" id="KW-0175">Coiled coil</keyword>
<evidence type="ECO:0000256" key="4">
    <source>
        <dbReference type="ARBA" id="ARBA00022801"/>
    </source>
</evidence>
<feature type="region of interest" description="Disordered" evidence="6">
    <location>
        <begin position="1"/>
        <end position="84"/>
    </location>
</feature>
<feature type="coiled-coil region" evidence="5">
    <location>
        <begin position="583"/>
        <end position="617"/>
    </location>
</feature>
<feature type="compositionally biased region" description="Low complexity" evidence="6">
    <location>
        <begin position="51"/>
        <end position="65"/>
    </location>
</feature>
<feature type="compositionally biased region" description="Basic and acidic residues" evidence="6">
    <location>
        <begin position="37"/>
        <end position="46"/>
    </location>
</feature>
<dbReference type="KEGG" id="cvr:CHLNCDRAFT_133282"/>
<proteinExistence type="predicted"/>
<dbReference type="AlphaFoldDB" id="E1Z2S7"/>
<feature type="region of interest" description="Disordered" evidence="6">
    <location>
        <begin position="438"/>
        <end position="471"/>
    </location>
</feature>
<sequence length="860" mass="91417">MERASLALRIPPQLLPSSRGGAGAEDSLSSDSVSVDSELRGLERRTVGHGARSASRPAAPRQQSADGVLTRSPTGLAPVSAGKHGGIALTTVHVDATASASPDGYSDDGFEAENSQRPSSPSSTVRTTTTAAGTASARAAAGPVRKLGASPGSGSGSSKPSSRPSSGRCSPSSPPSRTASRLGYLAATAATEAKRSASAAHSRPCSASPHKQQQPTRPPSPFPGEARTQEALEARVSKQMCRDPAEWTVREVCDWTELIGLGQYRRKLVHHAVGGALLLRLTSEELKSEVGIGPLGHREGLLDAVNDLEQYWRQQLQQRAQGQAQGQAAAEGEYSADWGSPAGSRPASPPPRLADCSLQRAYAQRARLLRDLEKAESREAHRRVAAEQAMRVVGQASEEVRKLQASIWEIDREIGWEAAAAQQHCHALDLHGAVAWQPAGRQTPKPRPRAVSPDVRPGSGSSGSGGGSPMSRVSRRIMEAQAAEGGGGSSFLERLSKDIASRQGKAAAAARQAGRYVGGADKQLAEQERGMRDVQFIREVVEAKSSELAEALGSGEEARVAEACDGAAVSLQQEWGLSNDAVAARLQHDLSTREGRLRELQDKYFKLEAGNSAEQQEKADLAAAQRHFALLGWSAADLEVAPGEEAAACDELLRALLRRAAALQEARQRGKSGVDWQGPEWRLDGLDKLQREHNVTLQAALDEQKAAAEAAAAQQAAGRRNYAQPAAQQKELPQARGPGDHVGDTVDLLAACRPAEVALLEGLGGYRKLVMAWRAVRAQQFVAFTRHDLELRKAKAAALQRQLYPDTTKRLAREEDELAEEARAEALAKLKSTAPPPLNHQRQQRAASPAPAAQPTSGDS</sequence>
<dbReference type="GO" id="GO:0034128">
    <property type="term" value="P:negative regulation of MyD88-independent toll-like receptor signaling pathway"/>
    <property type="evidence" value="ECO:0007669"/>
    <property type="project" value="InterPro"/>
</dbReference>
<keyword evidence="9" id="KW-1185">Reference proteome</keyword>
<evidence type="ECO:0000313" key="8">
    <source>
        <dbReference type="EMBL" id="EFN59716.1"/>
    </source>
</evidence>
<gene>
    <name evidence="8" type="ORF">CHLNCDRAFT_133282</name>
</gene>
<evidence type="ECO:0000256" key="3">
    <source>
        <dbReference type="ARBA" id="ARBA00022737"/>
    </source>
</evidence>
<accession>E1Z2S7</accession>
<dbReference type="Proteomes" id="UP000008141">
    <property type="component" value="Unassembled WGS sequence"/>
</dbReference>
<feature type="compositionally biased region" description="Low complexity" evidence="6">
    <location>
        <begin position="844"/>
        <end position="860"/>
    </location>
</feature>
<keyword evidence="4" id="KW-0378">Hydrolase</keyword>
<keyword evidence="2" id="KW-0963">Cytoplasm</keyword>
<dbReference type="GO" id="GO:0005737">
    <property type="term" value="C:cytoplasm"/>
    <property type="evidence" value="ECO:0007669"/>
    <property type="project" value="UniProtKB-SubCell"/>
</dbReference>
<evidence type="ECO:0000256" key="5">
    <source>
        <dbReference type="SAM" id="Coils"/>
    </source>
</evidence>
<evidence type="ECO:0000259" key="7">
    <source>
        <dbReference type="PROSITE" id="PS50105"/>
    </source>
</evidence>
<feature type="region of interest" description="Disordered" evidence="6">
    <location>
        <begin position="319"/>
        <end position="354"/>
    </location>
</feature>
<feature type="compositionally biased region" description="Low complexity" evidence="6">
    <location>
        <begin position="25"/>
        <end position="36"/>
    </location>
</feature>
<dbReference type="GO" id="GO:0003953">
    <property type="term" value="F:NAD+ nucleosidase activity"/>
    <property type="evidence" value="ECO:0007669"/>
    <property type="project" value="InterPro"/>
</dbReference>
<dbReference type="InParanoid" id="E1Z2S7"/>
<dbReference type="Pfam" id="PF00536">
    <property type="entry name" value="SAM_1"/>
    <property type="match status" value="1"/>
</dbReference>
<name>E1Z2S7_CHLVA</name>